<keyword evidence="3" id="KW-1185">Reference proteome</keyword>
<protein>
    <submittedName>
        <fullName evidence="2">Uncharacterized protein DUF4375</fullName>
    </submittedName>
</protein>
<evidence type="ECO:0000313" key="2">
    <source>
        <dbReference type="EMBL" id="PJJ61673.1"/>
    </source>
</evidence>
<dbReference type="OrthoDB" id="3720724at2"/>
<organism evidence="2 3">
    <name type="scientific">Compostimonas suwonensis</name>
    <dbReference type="NCBI Taxonomy" id="1048394"/>
    <lineage>
        <taxon>Bacteria</taxon>
        <taxon>Bacillati</taxon>
        <taxon>Actinomycetota</taxon>
        <taxon>Actinomycetes</taxon>
        <taxon>Micrococcales</taxon>
        <taxon>Microbacteriaceae</taxon>
        <taxon>Compostimonas</taxon>
    </lineage>
</organism>
<evidence type="ECO:0000313" key="3">
    <source>
        <dbReference type="Proteomes" id="UP000230161"/>
    </source>
</evidence>
<sequence>MASELPVVVSAESIEEGADSIVYSNVTIVNALLSGLLEIGEIAPNAIRSYYVDYYLAEVSNGGFAQFVVNSGLPDSLVEWVRDGLEGMDAHGHAALFERAVDAYQTLNDEEREGFLEGEFFGDSETRDILEAVDDEFERIDDAEDLTELNAAWLTALPELRVVPRAEVDDFVASRIALIDGLEARRAAAEAGDPAE</sequence>
<dbReference type="EMBL" id="PGFB01000004">
    <property type="protein sequence ID" value="PJJ61673.1"/>
    <property type="molecule type" value="Genomic_DNA"/>
</dbReference>
<dbReference type="InterPro" id="IPR025402">
    <property type="entry name" value="DMP19_C"/>
</dbReference>
<name>A0A2M9BUQ8_9MICO</name>
<dbReference type="RefSeq" id="WP_157802956.1">
    <property type="nucleotide sequence ID" value="NZ_PGFB01000004.1"/>
</dbReference>
<gene>
    <name evidence="2" type="ORF">CLV54_2621</name>
</gene>
<dbReference type="Pfam" id="PF14300">
    <property type="entry name" value="DMP19"/>
    <property type="match status" value="1"/>
</dbReference>
<dbReference type="Proteomes" id="UP000230161">
    <property type="component" value="Unassembled WGS sequence"/>
</dbReference>
<comment type="caution">
    <text evidence="2">The sequence shown here is derived from an EMBL/GenBank/DDBJ whole genome shotgun (WGS) entry which is preliminary data.</text>
</comment>
<dbReference type="AlphaFoldDB" id="A0A2M9BUQ8"/>
<accession>A0A2M9BUQ8</accession>
<evidence type="ECO:0000259" key="1">
    <source>
        <dbReference type="Pfam" id="PF14300"/>
    </source>
</evidence>
<feature type="domain" description="DNA mimic protein DMP19 C-terminal" evidence="1">
    <location>
        <begin position="42"/>
        <end position="155"/>
    </location>
</feature>
<proteinExistence type="predicted"/>
<dbReference type="Gene3D" id="1.20.1420.60">
    <property type="match status" value="1"/>
</dbReference>
<reference evidence="2 3" key="1">
    <citation type="submission" date="2017-11" db="EMBL/GenBank/DDBJ databases">
        <title>Genomic Encyclopedia of Archaeal and Bacterial Type Strains, Phase II (KMG-II): From Individual Species to Whole Genera.</title>
        <authorList>
            <person name="Goeker M."/>
        </authorList>
    </citation>
    <scope>NUCLEOTIDE SEQUENCE [LARGE SCALE GENOMIC DNA]</scope>
    <source>
        <strain evidence="2 3">DSM 25625</strain>
    </source>
</reference>